<name>A0A1H8UGT2_9EURY</name>
<evidence type="ECO:0000313" key="2">
    <source>
        <dbReference type="EMBL" id="SEP02405.1"/>
    </source>
</evidence>
<dbReference type="AlphaFoldDB" id="A0A1H8UGT2"/>
<gene>
    <name evidence="2" type="ORF">SAMN04487948_11116</name>
</gene>
<dbReference type="EMBL" id="FODV01000011">
    <property type="protein sequence ID" value="SEP02405.1"/>
    <property type="molecule type" value="Genomic_DNA"/>
</dbReference>
<accession>A0A1H8UGT2</accession>
<keyword evidence="3" id="KW-1185">Reference proteome</keyword>
<dbReference type="Proteomes" id="UP000199126">
    <property type="component" value="Unassembled WGS sequence"/>
</dbReference>
<feature type="compositionally biased region" description="Low complexity" evidence="1">
    <location>
        <begin position="24"/>
        <end position="49"/>
    </location>
</feature>
<evidence type="ECO:0000313" key="3">
    <source>
        <dbReference type="Proteomes" id="UP000199126"/>
    </source>
</evidence>
<evidence type="ECO:0000256" key="1">
    <source>
        <dbReference type="SAM" id="MobiDB-lite"/>
    </source>
</evidence>
<protein>
    <submittedName>
        <fullName evidence="2">Uncharacterized protein</fullName>
    </submittedName>
</protein>
<reference evidence="3" key="1">
    <citation type="submission" date="2016-10" db="EMBL/GenBank/DDBJ databases">
        <authorList>
            <person name="Varghese N."/>
            <person name="Submissions S."/>
        </authorList>
    </citation>
    <scope>NUCLEOTIDE SEQUENCE [LARGE SCALE GENOMIC DNA]</scope>
    <source>
        <strain evidence="3">CGMCC 1.10121</strain>
    </source>
</reference>
<feature type="region of interest" description="Disordered" evidence="1">
    <location>
        <begin position="16"/>
        <end position="68"/>
    </location>
</feature>
<sequence>MNRRSYVVLTGTLLTTGCTGTGSSGSPTTSSTDSTDTETETTQTQSSTEESVKAVSIGSESDLPKDINDRTIQVSKSDSPATIIVTKPDDNGFEKQYEAPAGTDFKLDIYVVDDYRVTVKTSGNRSKTVEVTEESFTCVSSVTHITLHSGAIHVAEQEPNASCESGTSTTTTASE</sequence>
<dbReference type="PROSITE" id="PS51257">
    <property type="entry name" value="PROKAR_LIPOPROTEIN"/>
    <property type="match status" value="1"/>
</dbReference>
<proteinExistence type="predicted"/>
<organism evidence="2 3">
    <name type="scientific">Halogranum amylolyticum</name>
    <dbReference type="NCBI Taxonomy" id="660520"/>
    <lineage>
        <taxon>Archaea</taxon>
        <taxon>Methanobacteriati</taxon>
        <taxon>Methanobacteriota</taxon>
        <taxon>Stenosarchaea group</taxon>
        <taxon>Halobacteria</taxon>
        <taxon>Halobacteriales</taxon>
        <taxon>Haloferacaceae</taxon>
    </lineage>
</organism>